<dbReference type="InterPro" id="IPR043444">
    <property type="entry name" value="TESPA1-like"/>
</dbReference>
<dbReference type="AlphaFoldDB" id="A0A665WCV8"/>
<reference evidence="2" key="1">
    <citation type="submission" date="2021-04" db="EMBL/GenBank/DDBJ databases">
        <authorList>
            <consortium name="Wellcome Sanger Institute Data Sharing"/>
        </authorList>
    </citation>
    <scope>NUCLEOTIDE SEQUENCE [LARGE SCALE GENOMIC DNA]</scope>
</reference>
<dbReference type="Pfam" id="PF14722">
    <property type="entry name" value="KRAP_IP3R_bind"/>
    <property type="match status" value="1"/>
</dbReference>
<evidence type="ECO:0000259" key="1">
    <source>
        <dbReference type="SMART" id="SM01257"/>
    </source>
</evidence>
<reference evidence="2" key="2">
    <citation type="submission" date="2025-08" db="UniProtKB">
        <authorList>
            <consortium name="Ensembl"/>
        </authorList>
    </citation>
    <scope>IDENTIFICATION</scope>
</reference>
<evidence type="ECO:0000313" key="3">
    <source>
        <dbReference type="Proteomes" id="UP000472264"/>
    </source>
</evidence>
<evidence type="ECO:0000313" key="2">
    <source>
        <dbReference type="Ensembl" id="ENSENLP00000041761.1"/>
    </source>
</evidence>
<dbReference type="SMART" id="SM01257">
    <property type="entry name" value="KRAP_IP3R_bind"/>
    <property type="match status" value="1"/>
</dbReference>
<dbReference type="InParanoid" id="A0A665WCV8"/>
<dbReference type="Ensembl" id="ENSENLT00000042841.1">
    <property type="protein sequence ID" value="ENSENLP00000041761.1"/>
    <property type="gene ID" value="ENSENLG00000017901.1"/>
</dbReference>
<reference evidence="2" key="3">
    <citation type="submission" date="2025-09" db="UniProtKB">
        <authorList>
            <consortium name="Ensembl"/>
        </authorList>
    </citation>
    <scope>IDENTIFICATION</scope>
</reference>
<sequence length="114" mass="13034">VWGSTNYLSVFSVSELLDLYEEDPEEILLNLGFGREEPDLASKVPSRFFSNSSSARGIDIKVLLTAELEANRRLKHKTQVLLQHKYQYAPGVTRLLMLILKHFYTTSQSYPISL</sequence>
<name>A0A665WCV8_ECHNA</name>
<dbReference type="GO" id="GO:0005102">
    <property type="term" value="F:signaling receptor binding"/>
    <property type="evidence" value="ECO:0007669"/>
    <property type="project" value="InterPro"/>
</dbReference>
<dbReference type="Proteomes" id="UP000472264">
    <property type="component" value="Chromosome 21"/>
</dbReference>
<dbReference type="InterPro" id="IPR029325">
    <property type="entry name" value="ITPR-bd"/>
</dbReference>
<feature type="domain" description="ITPR-interacting" evidence="1">
    <location>
        <begin position="1"/>
        <end position="110"/>
    </location>
</feature>
<dbReference type="PANTHER" id="PTHR17469:SF11">
    <property type="entry name" value="PROTEIN ITPRID2"/>
    <property type="match status" value="1"/>
</dbReference>
<dbReference type="PANTHER" id="PTHR17469">
    <property type="entry name" value="SPERM SPECIFIC ANTIGEN 2-RELATED"/>
    <property type="match status" value="1"/>
</dbReference>
<keyword evidence="3" id="KW-1185">Reference proteome</keyword>
<protein>
    <recommendedName>
        <fullName evidence="1">ITPR-interacting domain-containing protein</fullName>
    </recommendedName>
</protein>
<proteinExistence type="predicted"/>
<accession>A0A665WCV8</accession>
<organism evidence="2 3">
    <name type="scientific">Echeneis naucrates</name>
    <name type="common">Live sharksucker</name>
    <dbReference type="NCBI Taxonomy" id="173247"/>
    <lineage>
        <taxon>Eukaryota</taxon>
        <taxon>Metazoa</taxon>
        <taxon>Chordata</taxon>
        <taxon>Craniata</taxon>
        <taxon>Vertebrata</taxon>
        <taxon>Euteleostomi</taxon>
        <taxon>Actinopterygii</taxon>
        <taxon>Neopterygii</taxon>
        <taxon>Teleostei</taxon>
        <taxon>Neoteleostei</taxon>
        <taxon>Acanthomorphata</taxon>
        <taxon>Carangaria</taxon>
        <taxon>Carangiformes</taxon>
        <taxon>Echeneidae</taxon>
        <taxon>Echeneis</taxon>
    </lineage>
</organism>